<feature type="coiled-coil region" evidence="1">
    <location>
        <begin position="49"/>
        <end position="125"/>
    </location>
</feature>
<feature type="region of interest" description="Disordered" evidence="2">
    <location>
        <begin position="286"/>
        <end position="328"/>
    </location>
</feature>
<dbReference type="Gene3D" id="1.20.144.10">
    <property type="entry name" value="Phosphatidic acid phosphatase type 2/haloperoxidase"/>
    <property type="match status" value="1"/>
</dbReference>
<dbReference type="PANTHER" id="PTHR14969">
    <property type="entry name" value="SPHINGOSINE-1-PHOSPHATE PHOSPHOHYDROLASE"/>
    <property type="match status" value="1"/>
</dbReference>
<feature type="compositionally biased region" description="Pro residues" evidence="2">
    <location>
        <begin position="310"/>
        <end position="328"/>
    </location>
</feature>
<feature type="compositionally biased region" description="Basic and acidic residues" evidence="2">
    <location>
        <begin position="298"/>
        <end position="309"/>
    </location>
</feature>
<dbReference type="Pfam" id="PF01569">
    <property type="entry name" value="PAP2"/>
    <property type="match status" value="1"/>
</dbReference>
<dbReference type="Proteomes" id="UP001230188">
    <property type="component" value="Unassembled WGS sequence"/>
</dbReference>
<keyword evidence="5" id="KW-1185">Reference proteome</keyword>
<feature type="domain" description="Phosphatidic acid phosphatase type 2/haloperoxidase" evidence="3">
    <location>
        <begin position="1466"/>
        <end position="1584"/>
    </location>
</feature>
<evidence type="ECO:0000313" key="5">
    <source>
        <dbReference type="Proteomes" id="UP001230188"/>
    </source>
</evidence>
<gene>
    <name evidence="4" type="ORF">CTAYLR_010107</name>
</gene>
<keyword evidence="1" id="KW-0175">Coiled coil</keyword>
<protein>
    <recommendedName>
        <fullName evidence="3">Phosphatidic acid phosphatase type 2/haloperoxidase domain-containing protein</fullName>
    </recommendedName>
</protein>
<evidence type="ECO:0000259" key="3">
    <source>
        <dbReference type="SMART" id="SM00014"/>
    </source>
</evidence>
<dbReference type="SMART" id="SM00014">
    <property type="entry name" value="acidPPc"/>
    <property type="match status" value="1"/>
</dbReference>
<reference evidence="4" key="1">
    <citation type="submission" date="2023-01" db="EMBL/GenBank/DDBJ databases">
        <title>Metagenome sequencing of chrysophaentin producing Chrysophaeum taylorii.</title>
        <authorList>
            <person name="Davison J."/>
            <person name="Bewley C."/>
        </authorList>
    </citation>
    <scope>NUCLEOTIDE SEQUENCE</scope>
    <source>
        <strain evidence="4">NIES-1699</strain>
    </source>
</reference>
<evidence type="ECO:0000256" key="1">
    <source>
        <dbReference type="SAM" id="Coils"/>
    </source>
</evidence>
<sequence>MVEASTAVMRAMIGELERTILDNNQRSTRLSDVEEALIARKEAELRTKAERARVERELLGATKERLEEIRGEQTKVVARLEAEQAALGAKRTAMEAEIRNMEQSIATAVDDVREAEHRVASEEARLGKLSPLVAKLADVHREESCEKFGKLSPLGAKLADARREEAREKFAKLSPLAAKVEDEGAEPVVEAGDSPAFLGSASDYDPSALLDAWLAGDPDGIFDEKKTPTRVPTPAAVAHNRNDEGGTIAAQIARLREKLLADGDPKCAAALRALVEAERALDAENDAVEKKRGNHLGAVEHRGADEDRPPSSPPQQPPRQQPQYPPYDPTFIAWQQQLQYLQQQQQFQYVQQQQQQQLATMLIHRAQEERAESSRARLEDENKRLRTELDVARGRARPPEQQSQQQQQHAVEAGDEAAGLDAAQRRELAALEFEMEKLRRSEQLAGMKETLERERIEEQQKREHDYWLEAQRRRIQALRVDKALVAEERGSIDPFLPDVFQTYEAGFGIRWDFATGPSGADLEKLRIVYALSDAEGTQGKARATAWARYAVATAEGKRVGVALFGVGGAEGSATFDNVAPSRFARLVVEVQGEAKAEKKVVGWASVPVFAAGSAPPAVDDGTAVPPSGCADDDARTLAAGAWQLPVTPGIFDENAAWPPPTSPGGFRLHARIYFAAAPPATSAVDPFAVYGRYRPWGSSSTLAAAAADRPPTKGSPERVTIRVYTVELFSEDAPRDIRVAVTTKAGRRAWTSPSASLNDGVAAWSDEDNSFDVDGRATSLEFAVLSSSSDELLCSGEFSSSSDVASGEAVVVLRRDSEDVGRLGLEKTANVVSRDASASSLGSGEMSSATSNNLNKEEFREVRRQDPTEPFRRGDGVDVFVDGATGLPDNAGASRVAVKLMADGRVVGSSEHAGIAKIAGKRFAPTFDLVVELREPALDPTSTILFRVDVLDEDAPPPDATTTRPVRESQPKVLGYAALNLFCVPGDAASAPRDKHDRACLASGGFQLPIHRARPDVSEPVRSLQSRPRVLGATLFVRIRAVPPPNGEVDDVARAGGVGAYDSSRCAPSALERQLYRRRRRRRKDPGIVSGHVPRDGTEKWLADAFSAQPVTLLSHLRAAAYETDLGFSIAVDGINHVAAAGACFYKVITVVKPPGTYFGVPSIADDAQFTLAHDLDAAFDAPRFEDPPRRFAGKPQKASLAAFFEIRPLHVLKDKRAGCVVDVSTDATKFYWTALPLMYAPTRGFPEGACYVDSGSFLLPLLRGPVPPAALAASDVWACILDNVARAAADPKNKKHRAKHDDVPFDLAPNGESLLVRLIDAQLDDLHTASPPTRKEYAVDAAIAARLDTQLYSFNYNAAVPPKKATRKLVPKGISDSDVLDALNKTFAHATGIRHYLQPPIKKSGCEQDARLGLSAHLHYQRSSPLVRSAVGACSLFGDETVLFPLTVACGLLCATRGDAATVATLAEIFGDLGLLAFVEQVLKLWRRRARPSYAKQSTFYCVPGEHFSWPSGHTMRAFFVATSFVAASSWRATFGSPPLPAALALGLVACGTGLSRVAKGRHYPSDVAGGAIVGTGLAVLAALLGPRRWAVIKYPCGIAMCLEALAVIAVPSWRVRGFYIHVGIAACWCLSTRLGLGPWSHVV</sequence>
<feature type="region of interest" description="Disordered" evidence="2">
    <location>
        <begin position="391"/>
        <end position="418"/>
    </location>
</feature>
<proteinExistence type="predicted"/>
<dbReference type="EMBL" id="JAQMWT010000672">
    <property type="protein sequence ID" value="KAJ8598468.1"/>
    <property type="molecule type" value="Genomic_DNA"/>
</dbReference>
<accession>A0AAD7XGK0</accession>
<feature type="compositionally biased region" description="Low complexity" evidence="2">
    <location>
        <begin position="401"/>
        <end position="418"/>
    </location>
</feature>
<organism evidence="4 5">
    <name type="scientific">Chrysophaeum taylorii</name>
    <dbReference type="NCBI Taxonomy" id="2483200"/>
    <lineage>
        <taxon>Eukaryota</taxon>
        <taxon>Sar</taxon>
        <taxon>Stramenopiles</taxon>
        <taxon>Ochrophyta</taxon>
        <taxon>Pelagophyceae</taxon>
        <taxon>Pelagomonadales</taxon>
        <taxon>Pelagomonadaceae</taxon>
        <taxon>Chrysophaeum</taxon>
    </lineage>
</organism>
<dbReference type="CDD" id="cd01610">
    <property type="entry name" value="PAP2_like"/>
    <property type="match status" value="1"/>
</dbReference>
<dbReference type="PANTHER" id="PTHR14969:SF13">
    <property type="entry name" value="AT30094P"/>
    <property type="match status" value="1"/>
</dbReference>
<name>A0AAD7XGK0_9STRA</name>
<dbReference type="SUPFAM" id="SSF48317">
    <property type="entry name" value="Acid phosphatase/Vanadium-dependent haloperoxidase"/>
    <property type="match status" value="1"/>
</dbReference>
<evidence type="ECO:0000256" key="2">
    <source>
        <dbReference type="SAM" id="MobiDB-lite"/>
    </source>
</evidence>
<dbReference type="InterPro" id="IPR036938">
    <property type="entry name" value="PAP2/HPO_sf"/>
</dbReference>
<evidence type="ECO:0000313" key="4">
    <source>
        <dbReference type="EMBL" id="KAJ8598468.1"/>
    </source>
</evidence>
<comment type="caution">
    <text evidence="4">The sequence shown here is derived from an EMBL/GenBank/DDBJ whole genome shotgun (WGS) entry which is preliminary data.</text>
</comment>
<dbReference type="InterPro" id="IPR000326">
    <property type="entry name" value="PAP2/HPO"/>
</dbReference>
<feature type="coiled-coil region" evidence="1">
    <location>
        <begin position="441"/>
        <end position="488"/>
    </location>
</feature>